<dbReference type="EMBL" id="CP013970">
    <property type="protein sequence ID" value="AXF78348.1"/>
    <property type="molecule type" value="Genomic_DNA"/>
</dbReference>
<evidence type="ECO:0000313" key="2">
    <source>
        <dbReference type="Proteomes" id="UP000264980"/>
    </source>
</evidence>
<name>A0A345CY31_9GAMM</name>
<accession>A0A345CY31</accession>
<reference evidence="1 2" key="1">
    <citation type="submission" date="2016-01" db="EMBL/GenBank/DDBJ databases">
        <authorList>
            <person name="Oliw E.H."/>
        </authorList>
    </citation>
    <scope>NUCLEOTIDE SEQUENCE [LARGE SCALE GENOMIC DNA]</scope>
    <source>
        <strain evidence="1 2">MDcuke</strain>
    </source>
</reference>
<protein>
    <submittedName>
        <fullName evidence="1">Uncharacterized protein</fullName>
    </submittedName>
</protein>
<dbReference type="RefSeq" id="WP_233481408.1">
    <property type="nucleotide sequence ID" value="NZ_CP013970.1"/>
</dbReference>
<gene>
    <name evidence="1" type="ORF">AV903_23830</name>
</gene>
<evidence type="ECO:0000313" key="1">
    <source>
        <dbReference type="EMBL" id="AXF78348.1"/>
    </source>
</evidence>
<sequence>MSQNKSNSNSCINKELSLRSRYVCFMTEESKDRLDMFIDIVDLMTIFLGDMAENKDADVVAARRMRSLFQVFSEELERIESGLLFPKGTFSEYQAVNGLNIIKRYGANKAEALLQDSD</sequence>
<dbReference type="AlphaFoldDB" id="A0A345CY31"/>
<dbReference type="Proteomes" id="UP000264980">
    <property type="component" value="Chromosome"/>
</dbReference>
<organism evidence="1 2">
    <name type="scientific">Erwinia tracheiphila</name>
    <dbReference type="NCBI Taxonomy" id="65700"/>
    <lineage>
        <taxon>Bacteria</taxon>
        <taxon>Pseudomonadati</taxon>
        <taxon>Pseudomonadota</taxon>
        <taxon>Gammaproteobacteria</taxon>
        <taxon>Enterobacterales</taxon>
        <taxon>Erwiniaceae</taxon>
        <taxon>Erwinia</taxon>
    </lineage>
</organism>
<proteinExistence type="predicted"/>